<name>A0AA39S369_ACESA</name>
<evidence type="ECO:0000256" key="1">
    <source>
        <dbReference type="ARBA" id="ARBA00022729"/>
    </source>
</evidence>
<dbReference type="AlphaFoldDB" id="A0AA39S369"/>
<keyword evidence="4" id="KW-1185">Reference proteome</keyword>
<dbReference type="EMBL" id="JAUESC010000384">
    <property type="protein sequence ID" value="KAK0582585.1"/>
    <property type="molecule type" value="Genomic_DNA"/>
</dbReference>
<accession>A0AA39S369</accession>
<dbReference type="PANTHER" id="PTHR33470:SF40">
    <property type="entry name" value="PROTEIN SEED AND ROOT HAIR PROTECTIVE PROTEIN"/>
    <property type="match status" value="1"/>
</dbReference>
<evidence type="ECO:0000313" key="4">
    <source>
        <dbReference type="Proteomes" id="UP001168877"/>
    </source>
</evidence>
<organism evidence="3 4">
    <name type="scientific">Acer saccharum</name>
    <name type="common">Sugar maple</name>
    <dbReference type="NCBI Taxonomy" id="4024"/>
    <lineage>
        <taxon>Eukaryota</taxon>
        <taxon>Viridiplantae</taxon>
        <taxon>Streptophyta</taxon>
        <taxon>Embryophyta</taxon>
        <taxon>Tracheophyta</taxon>
        <taxon>Spermatophyta</taxon>
        <taxon>Magnoliopsida</taxon>
        <taxon>eudicotyledons</taxon>
        <taxon>Gunneridae</taxon>
        <taxon>Pentapetalae</taxon>
        <taxon>rosids</taxon>
        <taxon>malvids</taxon>
        <taxon>Sapindales</taxon>
        <taxon>Sapindaceae</taxon>
        <taxon>Hippocastanoideae</taxon>
        <taxon>Acereae</taxon>
        <taxon>Acer</taxon>
    </lineage>
</organism>
<keyword evidence="1 2" id="KW-0732">Signal</keyword>
<dbReference type="PANTHER" id="PTHR33470">
    <property type="entry name" value="OS01G0164075 PROTEIN"/>
    <property type="match status" value="1"/>
</dbReference>
<reference evidence="3" key="1">
    <citation type="journal article" date="2022" name="Plant J.">
        <title>Strategies of tolerance reflected in two North American maple genomes.</title>
        <authorList>
            <person name="McEvoy S.L."/>
            <person name="Sezen U.U."/>
            <person name="Trouern-Trend A."/>
            <person name="McMahon S.M."/>
            <person name="Schaberg P.G."/>
            <person name="Yang J."/>
            <person name="Wegrzyn J.L."/>
            <person name="Swenson N.G."/>
        </authorList>
    </citation>
    <scope>NUCLEOTIDE SEQUENCE</scope>
    <source>
        <strain evidence="3">NS2018</strain>
    </source>
</reference>
<comment type="caution">
    <text evidence="3">The sequence shown here is derived from an EMBL/GenBank/DDBJ whole genome shotgun (WGS) entry which is preliminary data.</text>
</comment>
<dbReference type="Proteomes" id="UP001168877">
    <property type="component" value="Unassembled WGS sequence"/>
</dbReference>
<reference evidence="3" key="2">
    <citation type="submission" date="2023-06" db="EMBL/GenBank/DDBJ databases">
        <authorList>
            <person name="Swenson N.G."/>
            <person name="Wegrzyn J.L."/>
            <person name="Mcevoy S.L."/>
        </authorList>
    </citation>
    <scope>NUCLEOTIDE SEQUENCE</scope>
    <source>
        <strain evidence="3">NS2018</strain>
        <tissue evidence="3">Leaf</tissue>
    </source>
</reference>
<feature type="signal peptide" evidence="2">
    <location>
        <begin position="1"/>
        <end position="21"/>
    </location>
</feature>
<sequence>MALSGLTTSLLLLVSLTIVSATSGYGYEPTPYDKLTKKDQASAPVHVPKLDLSKLIKPKHYSDYVAKPNIKKPEPVDYAHSHLPKSDLDKYKKPAEATENHLPLSIQGLVLCKSGPRYNPIPIEGAVARITCESVEKSGNYKTKVLSFLSPATNVEGYFFTTLPNSILNKDKLKIKECKVLLESSPLKTCQVPTNINKGLTGSPLQTYRLLKDKKMKLYSADTLYYTSQPAPVSNGAVARITCLANDEHGYERAPFSILSDASDDKGYFFATLSPDEVQQNWRLKECRAFLEVSPSETCNVPTDMNQGISGALLTVYRPLTDKNIKLFSVGPFCFTSDSNSVSNGY</sequence>
<feature type="chain" id="PRO_5041426578" evidence="2">
    <location>
        <begin position="22"/>
        <end position="346"/>
    </location>
</feature>
<dbReference type="GO" id="GO:0071944">
    <property type="term" value="C:cell periphery"/>
    <property type="evidence" value="ECO:0007669"/>
    <property type="project" value="TreeGrafter"/>
</dbReference>
<evidence type="ECO:0000313" key="3">
    <source>
        <dbReference type="EMBL" id="KAK0582585.1"/>
    </source>
</evidence>
<protein>
    <submittedName>
        <fullName evidence="3">Uncharacterized protein</fullName>
    </submittedName>
</protein>
<evidence type="ECO:0000256" key="2">
    <source>
        <dbReference type="SAM" id="SignalP"/>
    </source>
</evidence>
<proteinExistence type="predicted"/>
<dbReference type="GO" id="GO:0009723">
    <property type="term" value="P:response to ethylene"/>
    <property type="evidence" value="ECO:0007669"/>
    <property type="project" value="TreeGrafter"/>
</dbReference>
<dbReference type="Pfam" id="PF01190">
    <property type="entry name" value="Pollen_Ole_e_1"/>
    <property type="match status" value="2"/>
</dbReference>
<gene>
    <name evidence="3" type="ORF">LWI29_027353</name>
</gene>